<proteinExistence type="predicted"/>
<protein>
    <submittedName>
        <fullName evidence="1">Uncharacterized protein</fullName>
    </submittedName>
</protein>
<accession>A0A8K0TU52</accession>
<evidence type="ECO:0000313" key="1">
    <source>
        <dbReference type="EMBL" id="KAH7374743.1"/>
    </source>
</evidence>
<reference evidence="1" key="1">
    <citation type="journal article" date="2021" name="Nat. Commun.">
        <title>Genetic determinants of endophytism in the Arabidopsis root mycobiome.</title>
        <authorList>
            <person name="Mesny F."/>
            <person name="Miyauchi S."/>
            <person name="Thiergart T."/>
            <person name="Pickel B."/>
            <person name="Atanasova L."/>
            <person name="Karlsson M."/>
            <person name="Huettel B."/>
            <person name="Barry K.W."/>
            <person name="Haridas S."/>
            <person name="Chen C."/>
            <person name="Bauer D."/>
            <person name="Andreopoulos W."/>
            <person name="Pangilinan J."/>
            <person name="LaButti K."/>
            <person name="Riley R."/>
            <person name="Lipzen A."/>
            <person name="Clum A."/>
            <person name="Drula E."/>
            <person name="Henrissat B."/>
            <person name="Kohler A."/>
            <person name="Grigoriev I.V."/>
            <person name="Martin F.M."/>
            <person name="Hacquard S."/>
        </authorList>
    </citation>
    <scope>NUCLEOTIDE SEQUENCE</scope>
    <source>
        <strain evidence="1">MPI-CAGE-AT-0016</strain>
    </source>
</reference>
<dbReference type="Proteomes" id="UP000813385">
    <property type="component" value="Unassembled WGS sequence"/>
</dbReference>
<dbReference type="OrthoDB" id="3235083at2759"/>
<evidence type="ECO:0000313" key="2">
    <source>
        <dbReference type="Proteomes" id="UP000813385"/>
    </source>
</evidence>
<dbReference type="AlphaFoldDB" id="A0A8K0TU52"/>
<sequence>MDMNKLSPPPPSNIGQHGIDYVVATSQESVNSTMITYLSGVEQPYIYLAFTRGKTPTTYDPAAKYHEMVSAAGADIFSVENGTPVDDSPILQSLKKNKFRLAVKAKIGLPPDHLNYPDVLIMGKSTTQVTFNLLCSEFQVAQLEYDEEVDDLAFTTTDQADSETNTAWVFSTSVGISLENVDARTDAAIDKLDKETKDKMRSYNADVFSVQKLLLDLSRFASVSAPTIIGPESGLQGVLQDQFQANYFKTLEKSKGGKPLLGCTMVANASSRAPDPSIAVTSFNYAIMPWMDGAGKPTKDPSSFEAKIGTLNYLCVTDDRPRPQAPNWFGYNWINTKADAQDHHGVASVRRGKMAQFLKDKIVPLARQNCYQPKVRVKLKNLTGMGGSNYSADMHGGQKPHDVVLFDSGRRLFKIQWAAEDYQESGNAGHNGQMRVKTYYSLELDVEGTDIIVRQEQYVHLFIKSFATSSEGNVRSRKRTDYYSMVVHDGQIEAVWDEKRRQRTVGHEKHLKKDVFQDFWTDINDTVSSITRQLTEDLTPDLGELPVSVIQGFVFPGGKTFTFTKATFSPHGDLMAFINYVEPPEGTGQ</sequence>
<comment type="caution">
    <text evidence="1">The sequence shown here is derived from an EMBL/GenBank/DDBJ whole genome shotgun (WGS) entry which is preliminary data.</text>
</comment>
<gene>
    <name evidence="1" type="ORF">B0T11DRAFT_269099</name>
</gene>
<keyword evidence="2" id="KW-1185">Reference proteome</keyword>
<organism evidence="1 2">
    <name type="scientific">Plectosphaerella cucumerina</name>
    <dbReference type="NCBI Taxonomy" id="40658"/>
    <lineage>
        <taxon>Eukaryota</taxon>
        <taxon>Fungi</taxon>
        <taxon>Dikarya</taxon>
        <taxon>Ascomycota</taxon>
        <taxon>Pezizomycotina</taxon>
        <taxon>Sordariomycetes</taxon>
        <taxon>Hypocreomycetidae</taxon>
        <taxon>Glomerellales</taxon>
        <taxon>Plectosphaerellaceae</taxon>
        <taxon>Plectosphaerella</taxon>
    </lineage>
</organism>
<name>A0A8K0TU52_9PEZI</name>
<dbReference type="EMBL" id="JAGPXD010000001">
    <property type="protein sequence ID" value="KAH7374743.1"/>
    <property type="molecule type" value="Genomic_DNA"/>
</dbReference>